<dbReference type="EMBL" id="MU970039">
    <property type="protein sequence ID" value="KAK9325584.1"/>
    <property type="molecule type" value="Genomic_DNA"/>
</dbReference>
<accession>A0ACC3TWK5</accession>
<protein>
    <submittedName>
        <fullName evidence="1">Uncharacterized protein</fullName>
    </submittedName>
</protein>
<organism evidence="1 2">
    <name type="scientific">Lipomyces orientalis</name>
    <dbReference type="NCBI Taxonomy" id="1233043"/>
    <lineage>
        <taxon>Eukaryota</taxon>
        <taxon>Fungi</taxon>
        <taxon>Dikarya</taxon>
        <taxon>Ascomycota</taxon>
        <taxon>Saccharomycotina</taxon>
        <taxon>Lipomycetes</taxon>
        <taxon>Lipomycetales</taxon>
        <taxon>Lipomycetaceae</taxon>
        <taxon>Lipomyces</taxon>
    </lineage>
</organism>
<proteinExistence type="predicted"/>
<sequence length="318" mass="34844">MAPFSPPPSYHPPPSDNPAEFASIPNPPVVELQQSSQAERNSVPLLPPSSASQLEPPPEPADAYTLFYPPYSSRQQLQMSFPPQSSQLSQMGVPQPLPQFHVTQQPGSIPYPSTSGSSISPLRTQERRVELQLERNKPQLLSVTRQQGSYYPPIAHASEAVDQGHTSSSFQDSPHAQTGSTSQRLPIAESQTAAISYYSAARQIPPSYGLPQASNLTGMSGLEAGPESSVELHLAASQTAPLYHSYHPMHSLYRQQHFLQQPVGQHHYATGPQQDILFPAPESRLKLKRFRYVCNPSRIPACAAEFLGENLNCSIPIH</sequence>
<name>A0ACC3TWK5_9ASCO</name>
<evidence type="ECO:0000313" key="2">
    <source>
        <dbReference type="Proteomes" id="UP001489719"/>
    </source>
</evidence>
<keyword evidence="2" id="KW-1185">Reference proteome</keyword>
<comment type="caution">
    <text evidence="1">The sequence shown here is derived from an EMBL/GenBank/DDBJ whole genome shotgun (WGS) entry which is preliminary data.</text>
</comment>
<reference evidence="2" key="1">
    <citation type="journal article" date="2024" name="Front. Bioeng. Biotechnol.">
        <title>Genome-scale model development and genomic sequencing of the oleaginous clade Lipomyces.</title>
        <authorList>
            <person name="Czajka J.J."/>
            <person name="Han Y."/>
            <person name="Kim J."/>
            <person name="Mondo S.J."/>
            <person name="Hofstad B.A."/>
            <person name="Robles A."/>
            <person name="Haridas S."/>
            <person name="Riley R."/>
            <person name="LaButti K."/>
            <person name="Pangilinan J."/>
            <person name="Andreopoulos W."/>
            <person name="Lipzen A."/>
            <person name="Yan J."/>
            <person name="Wang M."/>
            <person name="Ng V."/>
            <person name="Grigoriev I.V."/>
            <person name="Spatafora J.W."/>
            <person name="Magnuson J.K."/>
            <person name="Baker S.E."/>
            <person name="Pomraning K.R."/>
        </authorList>
    </citation>
    <scope>NUCLEOTIDE SEQUENCE [LARGE SCALE GENOMIC DNA]</scope>
    <source>
        <strain evidence="2">CBS 10300</strain>
    </source>
</reference>
<dbReference type="Proteomes" id="UP001489719">
    <property type="component" value="Unassembled WGS sequence"/>
</dbReference>
<gene>
    <name evidence="1" type="ORF">V1517DRAFT_164684</name>
</gene>
<evidence type="ECO:0000313" key="1">
    <source>
        <dbReference type="EMBL" id="KAK9325584.1"/>
    </source>
</evidence>